<dbReference type="InterPro" id="IPR009057">
    <property type="entry name" value="Homeodomain-like_sf"/>
</dbReference>
<name>A0ABX0BEL9_9MICO</name>
<dbReference type="PRINTS" id="PR00455">
    <property type="entry name" value="HTHTETR"/>
</dbReference>
<reference evidence="8 9" key="1">
    <citation type="journal article" date="2021" name="Arch. Microbiol.">
        <title>Cellulosimicrobium fucosivorans sp. nov., isolated from San Elijo Lagoon, contains a fucose metabolic pathway linked to carotenoid production.</title>
        <authorList>
            <person name="Aviles F.A."/>
            <person name="Kyndt J.A."/>
        </authorList>
    </citation>
    <scope>NUCLEOTIDE SEQUENCE [LARGE SCALE GENOMIC DNA]</scope>
    <source>
        <strain evidence="8 9">SE3</strain>
    </source>
</reference>
<dbReference type="Proteomes" id="UP000471672">
    <property type="component" value="Unassembled WGS sequence"/>
</dbReference>
<dbReference type="Pfam" id="PF13977">
    <property type="entry name" value="TetR_C_6"/>
    <property type="match status" value="1"/>
</dbReference>
<dbReference type="Gene3D" id="1.10.357.10">
    <property type="entry name" value="Tetracycline Repressor, domain 2"/>
    <property type="match status" value="1"/>
</dbReference>
<sequence>MTSVAIGAGPGNDEEGRAAASDPGRGYAKGRAKREEILQAAMVLFGEVGYHAASLREIAARVGMSHPGLLHHFPTKAALLEAVLAYRDAVDTADLDDDLARGTDFFDALVSLAERNARRRHIVELFTALVAEATSPDHPAHAHFVRRYEAAVARTGARLAERARAGELREGVDPYAAARQIVALMDGLQVQWLLSLDRPESEQVDMAADLRAYLRLVLAD</sequence>
<keyword evidence="9" id="KW-1185">Reference proteome</keyword>
<keyword evidence="4" id="KW-0804">Transcription</keyword>
<dbReference type="PANTHER" id="PTHR47506">
    <property type="entry name" value="TRANSCRIPTIONAL REGULATORY PROTEIN"/>
    <property type="match status" value="1"/>
</dbReference>
<evidence type="ECO:0000256" key="6">
    <source>
        <dbReference type="SAM" id="MobiDB-lite"/>
    </source>
</evidence>
<organism evidence="8 9">
    <name type="scientific">Cellulosimicrobium composti</name>
    <dbReference type="NCBI Taxonomy" id="2672572"/>
    <lineage>
        <taxon>Bacteria</taxon>
        <taxon>Bacillati</taxon>
        <taxon>Actinomycetota</taxon>
        <taxon>Actinomycetes</taxon>
        <taxon>Micrococcales</taxon>
        <taxon>Promicromonosporaceae</taxon>
        <taxon>Cellulosimicrobium</taxon>
    </lineage>
</organism>
<dbReference type="InterPro" id="IPR039538">
    <property type="entry name" value="BetI_C"/>
</dbReference>
<evidence type="ECO:0000256" key="2">
    <source>
        <dbReference type="ARBA" id="ARBA00023015"/>
    </source>
</evidence>
<keyword evidence="2" id="KW-0805">Transcription regulation</keyword>
<dbReference type="PANTHER" id="PTHR47506:SF6">
    <property type="entry name" value="HTH-TYPE TRANSCRIPTIONAL REPRESSOR NEMR"/>
    <property type="match status" value="1"/>
</dbReference>
<dbReference type="RefSeq" id="WP_115941844.1">
    <property type="nucleotide sequence ID" value="NZ_JAAFAN010000067.1"/>
</dbReference>
<evidence type="ECO:0000256" key="4">
    <source>
        <dbReference type="ARBA" id="ARBA00023163"/>
    </source>
</evidence>
<keyword evidence="3 5" id="KW-0238">DNA-binding</keyword>
<evidence type="ECO:0000256" key="1">
    <source>
        <dbReference type="ARBA" id="ARBA00022491"/>
    </source>
</evidence>
<gene>
    <name evidence="8" type="ORF">GYH36_16050</name>
</gene>
<evidence type="ECO:0000259" key="7">
    <source>
        <dbReference type="PROSITE" id="PS50977"/>
    </source>
</evidence>
<dbReference type="InterPro" id="IPR001647">
    <property type="entry name" value="HTH_TetR"/>
</dbReference>
<dbReference type="SUPFAM" id="SSF46689">
    <property type="entry name" value="Homeodomain-like"/>
    <property type="match status" value="1"/>
</dbReference>
<proteinExistence type="predicted"/>
<evidence type="ECO:0000313" key="9">
    <source>
        <dbReference type="Proteomes" id="UP000471672"/>
    </source>
</evidence>
<feature type="DNA-binding region" description="H-T-H motif" evidence="5">
    <location>
        <begin position="54"/>
        <end position="73"/>
    </location>
</feature>
<dbReference type="EMBL" id="JAAFAN010000067">
    <property type="protein sequence ID" value="NDO90954.1"/>
    <property type="molecule type" value="Genomic_DNA"/>
</dbReference>
<evidence type="ECO:0000313" key="8">
    <source>
        <dbReference type="EMBL" id="NDO90954.1"/>
    </source>
</evidence>
<dbReference type="Pfam" id="PF00440">
    <property type="entry name" value="TetR_N"/>
    <property type="match status" value="1"/>
</dbReference>
<dbReference type="SUPFAM" id="SSF48498">
    <property type="entry name" value="Tetracyclin repressor-like, C-terminal domain"/>
    <property type="match status" value="1"/>
</dbReference>
<evidence type="ECO:0000256" key="5">
    <source>
        <dbReference type="PROSITE-ProRule" id="PRU00335"/>
    </source>
</evidence>
<keyword evidence="1" id="KW-0678">Repressor</keyword>
<evidence type="ECO:0000256" key="3">
    <source>
        <dbReference type="ARBA" id="ARBA00023125"/>
    </source>
</evidence>
<dbReference type="PROSITE" id="PS50977">
    <property type="entry name" value="HTH_TETR_2"/>
    <property type="match status" value="1"/>
</dbReference>
<feature type="region of interest" description="Disordered" evidence="6">
    <location>
        <begin position="1"/>
        <end position="27"/>
    </location>
</feature>
<dbReference type="InterPro" id="IPR036271">
    <property type="entry name" value="Tet_transcr_reg_TetR-rel_C_sf"/>
</dbReference>
<protein>
    <submittedName>
        <fullName evidence="8">TetR/AcrR family transcriptional regulator</fullName>
    </submittedName>
</protein>
<comment type="caution">
    <text evidence="8">The sequence shown here is derived from an EMBL/GenBank/DDBJ whole genome shotgun (WGS) entry which is preliminary data.</text>
</comment>
<feature type="domain" description="HTH tetR-type" evidence="7">
    <location>
        <begin position="31"/>
        <end position="91"/>
    </location>
</feature>
<accession>A0ABX0BEL9</accession>